<comment type="subcellular location">
    <subcellularLocation>
        <location evidence="1">Membrane</location>
        <topology evidence="1">Multi-pass membrane protein</topology>
    </subcellularLocation>
</comment>
<dbReference type="Pfam" id="PF02361">
    <property type="entry name" value="CbiQ"/>
    <property type="match status" value="1"/>
</dbReference>
<reference evidence="7 8" key="1">
    <citation type="submission" date="2021-01" db="EMBL/GenBank/DDBJ databases">
        <title>Genome public.</title>
        <authorList>
            <person name="Liu C."/>
            <person name="Sun Q."/>
        </authorList>
    </citation>
    <scope>NUCLEOTIDE SEQUENCE [LARGE SCALE GENOMIC DNA]</scope>
    <source>
        <strain evidence="7 8">YIM B02564</strain>
    </source>
</reference>
<evidence type="ECO:0000256" key="2">
    <source>
        <dbReference type="ARBA" id="ARBA00022475"/>
    </source>
</evidence>
<evidence type="ECO:0000256" key="6">
    <source>
        <dbReference type="SAM" id="Phobius"/>
    </source>
</evidence>
<dbReference type="PANTHER" id="PTHR34857:SF2">
    <property type="entry name" value="SLL0384 PROTEIN"/>
    <property type="match status" value="1"/>
</dbReference>
<keyword evidence="4 6" id="KW-1133">Transmembrane helix</keyword>
<dbReference type="PANTHER" id="PTHR34857">
    <property type="entry name" value="SLL0384 PROTEIN"/>
    <property type="match status" value="1"/>
</dbReference>
<evidence type="ECO:0000313" key="7">
    <source>
        <dbReference type="EMBL" id="MBL4951756.1"/>
    </source>
</evidence>
<name>A0ABS1TKA8_9BACI</name>
<evidence type="ECO:0000313" key="8">
    <source>
        <dbReference type="Proteomes" id="UP000623967"/>
    </source>
</evidence>
<proteinExistence type="predicted"/>
<sequence>MPDWLVKNQPYSPPPDKDQFINKSILSILRILSKLKSQSGYQMDKFQVNAALKVAFTFLLVILLSLSTSYTFILVVDVYLLVVLSLMEGKEIVKILSVSLAMAIFTFMILLPNVVLGNTYTSMMITLKVLSTLIAVNILSHSTRWHSITSALRRFGVPNIFILVLDITIKYISMLGDFSLNMLYSLKLRSVGRNNNKYASMAGISGTMFIKSKEMAEDMYAAMECRGFTGEYTVHNKWKWSMADLLYILKTVAIITAFLYWGRI</sequence>
<protein>
    <submittedName>
        <fullName evidence="7">Energy-coupling factor transporter transmembrane protein EcfT</fullName>
    </submittedName>
</protein>
<evidence type="ECO:0000256" key="3">
    <source>
        <dbReference type="ARBA" id="ARBA00022692"/>
    </source>
</evidence>
<organism evidence="7 8">
    <name type="scientific">Neobacillus paridis</name>
    <dbReference type="NCBI Taxonomy" id="2803862"/>
    <lineage>
        <taxon>Bacteria</taxon>
        <taxon>Bacillati</taxon>
        <taxon>Bacillota</taxon>
        <taxon>Bacilli</taxon>
        <taxon>Bacillales</taxon>
        <taxon>Bacillaceae</taxon>
        <taxon>Neobacillus</taxon>
    </lineage>
</organism>
<accession>A0ABS1TKA8</accession>
<dbReference type="CDD" id="cd16914">
    <property type="entry name" value="EcfT"/>
    <property type="match status" value="1"/>
</dbReference>
<feature type="transmembrane region" description="Helical" evidence="6">
    <location>
        <begin position="95"/>
        <end position="114"/>
    </location>
</feature>
<evidence type="ECO:0000256" key="5">
    <source>
        <dbReference type="ARBA" id="ARBA00023136"/>
    </source>
</evidence>
<evidence type="ECO:0000256" key="1">
    <source>
        <dbReference type="ARBA" id="ARBA00004141"/>
    </source>
</evidence>
<gene>
    <name evidence="7" type="ORF">JK635_05820</name>
</gene>
<dbReference type="RefSeq" id="WP_202653043.1">
    <property type="nucleotide sequence ID" value="NZ_JAESWB010000065.1"/>
</dbReference>
<feature type="transmembrane region" description="Helical" evidence="6">
    <location>
        <begin position="245"/>
        <end position="262"/>
    </location>
</feature>
<dbReference type="InterPro" id="IPR051611">
    <property type="entry name" value="ECF_transporter_component"/>
</dbReference>
<comment type="caution">
    <text evidence="7">The sequence shown here is derived from an EMBL/GenBank/DDBJ whole genome shotgun (WGS) entry which is preliminary data.</text>
</comment>
<keyword evidence="3 6" id="KW-0812">Transmembrane</keyword>
<keyword evidence="2" id="KW-1003">Cell membrane</keyword>
<dbReference type="Proteomes" id="UP000623967">
    <property type="component" value="Unassembled WGS sequence"/>
</dbReference>
<dbReference type="EMBL" id="JAESWB010000065">
    <property type="protein sequence ID" value="MBL4951756.1"/>
    <property type="molecule type" value="Genomic_DNA"/>
</dbReference>
<dbReference type="InterPro" id="IPR003339">
    <property type="entry name" value="ABC/ECF_trnsptr_transmembrane"/>
</dbReference>
<keyword evidence="5 6" id="KW-0472">Membrane</keyword>
<feature type="transmembrane region" description="Helical" evidence="6">
    <location>
        <begin position="54"/>
        <end position="83"/>
    </location>
</feature>
<keyword evidence="8" id="KW-1185">Reference proteome</keyword>
<feature type="transmembrane region" description="Helical" evidence="6">
    <location>
        <begin position="160"/>
        <end position="184"/>
    </location>
</feature>
<evidence type="ECO:0000256" key="4">
    <source>
        <dbReference type="ARBA" id="ARBA00022989"/>
    </source>
</evidence>